<evidence type="ECO:0000256" key="5">
    <source>
        <dbReference type="ARBA" id="ARBA00022960"/>
    </source>
</evidence>
<dbReference type="GO" id="GO:0005524">
    <property type="term" value="F:ATP binding"/>
    <property type="evidence" value="ECO:0007669"/>
    <property type="project" value="UniProtKB-KW"/>
</dbReference>
<keyword evidence="7" id="KW-0131">Cell cycle</keyword>
<dbReference type="InterPro" id="IPR036615">
    <property type="entry name" value="Mur_ligase_C_dom_sf"/>
</dbReference>
<dbReference type="GO" id="GO:0051301">
    <property type="term" value="P:cell division"/>
    <property type="evidence" value="ECO:0007669"/>
    <property type="project" value="UniProtKB-KW"/>
</dbReference>
<feature type="domain" description="Mur ligase central" evidence="11">
    <location>
        <begin position="108"/>
        <end position="280"/>
    </location>
</feature>
<keyword evidence="2" id="KW-0132">Cell division</keyword>
<gene>
    <name evidence="12" type="ORF">ATK78_4503</name>
</gene>
<keyword evidence="6" id="KW-0573">Peptidoglycan synthesis</keyword>
<evidence type="ECO:0000256" key="6">
    <source>
        <dbReference type="ARBA" id="ARBA00022984"/>
    </source>
</evidence>
<evidence type="ECO:0000313" key="12">
    <source>
        <dbReference type="EMBL" id="TDQ06433.1"/>
    </source>
</evidence>
<dbReference type="InterPro" id="IPR004101">
    <property type="entry name" value="Mur_ligase_C"/>
</dbReference>
<evidence type="ECO:0000256" key="3">
    <source>
        <dbReference type="ARBA" id="ARBA00022741"/>
    </source>
</evidence>
<protein>
    <submittedName>
        <fullName evidence="12">UDP-N-acetylmuramate: L-alanyl-gamma-D-glutamyl-meso-diaminopimelate ligase</fullName>
    </submittedName>
</protein>
<dbReference type="GO" id="GO:0071555">
    <property type="term" value="P:cell wall organization"/>
    <property type="evidence" value="ECO:0007669"/>
    <property type="project" value="UniProtKB-KW"/>
</dbReference>
<dbReference type="InterPro" id="IPR050061">
    <property type="entry name" value="MurCDEF_pg_biosynth"/>
</dbReference>
<dbReference type="Pfam" id="PF08245">
    <property type="entry name" value="Mur_ligase_M"/>
    <property type="match status" value="1"/>
</dbReference>
<dbReference type="SUPFAM" id="SSF53623">
    <property type="entry name" value="MurD-like peptide ligases, catalytic domain"/>
    <property type="match status" value="1"/>
</dbReference>
<comment type="caution">
    <text evidence="12">The sequence shown here is derived from an EMBL/GenBank/DDBJ whole genome shotgun (WGS) entry which is preliminary data.</text>
</comment>
<dbReference type="SUPFAM" id="SSF53244">
    <property type="entry name" value="MurD-like peptide ligases, peptide-binding domain"/>
    <property type="match status" value="1"/>
</dbReference>
<evidence type="ECO:0000256" key="7">
    <source>
        <dbReference type="ARBA" id="ARBA00023306"/>
    </source>
</evidence>
<evidence type="ECO:0000256" key="1">
    <source>
        <dbReference type="ARBA" id="ARBA00022598"/>
    </source>
</evidence>
<dbReference type="InterPro" id="IPR000713">
    <property type="entry name" value="Mur_ligase_N"/>
</dbReference>
<dbReference type="InterPro" id="IPR036565">
    <property type="entry name" value="Mur-like_cat_sf"/>
</dbReference>
<reference evidence="12 13" key="1">
    <citation type="submission" date="2019-03" db="EMBL/GenBank/DDBJ databases">
        <title>Genomic Encyclopedia of Archaeal and Bacterial Type Strains, Phase II (KMG-II): from individual species to whole genera.</title>
        <authorList>
            <person name="Goeker M."/>
        </authorList>
    </citation>
    <scope>NUCLEOTIDE SEQUENCE [LARGE SCALE GENOMIC DNA]</scope>
    <source>
        <strain evidence="12 13">DSM 19035</strain>
    </source>
</reference>
<keyword evidence="3" id="KW-0547">Nucleotide-binding</keyword>
<feature type="domain" description="Mur ligase N-terminal catalytic" evidence="9">
    <location>
        <begin position="2"/>
        <end position="98"/>
    </location>
</feature>
<sequence length="455" mass="51180">MRIHFIAIGGSAMHNLAIALHKKGYQVTGSDDAIFEPSKSRLAKHGILPAEMGWNENRITEGLDAVILGMHALTDNPELLKAQQLNVKIYSYPEYIYEQTKDKLRVVIGGSHGKTTITSMILHVLNYYHKDFDYLVGAQLTGFDTMVKVTDSAPMIIIEGDEYLASPIDRRPKFHLYKANVAVISGIAWDHINVFPTYADYTRQFELFIDTIQSDGTLIYCEADHDLNDIVTRSAAKLIKVPYQIPDHMVKKGITYLLPDETPLQVFGDHNLMNLNAAKLVCKELGITAGDFNKAISSFSGAAKRLELLERKNETNVYKDFAHSPSKLKATIEAVKAQFPERKLVACIELHTFSSLNKDFLGEYANTMTQADLAIVYLDKKTFESKKMPTFSNIDVQTAFNNDKIKIFDNFALLESYLLNVNFYRTNLLLMSSGNFGGLDLIKLARELNTISLEE</sequence>
<dbReference type="InterPro" id="IPR013221">
    <property type="entry name" value="Mur_ligase_cen"/>
</dbReference>
<evidence type="ECO:0000259" key="10">
    <source>
        <dbReference type="Pfam" id="PF02875"/>
    </source>
</evidence>
<dbReference type="SUPFAM" id="SSF51984">
    <property type="entry name" value="MurCD N-terminal domain"/>
    <property type="match status" value="1"/>
</dbReference>
<organism evidence="12 13">
    <name type="scientific">Pedobacter metabolipauper</name>
    <dbReference type="NCBI Taxonomy" id="425513"/>
    <lineage>
        <taxon>Bacteria</taxon>
        <taxon>Pseudomonadati</taxon>
        <taxon>Bacteroidota</taxon>
        <taxon>Sphingobacteriia</taxon>
        <taxon>Sphingobacteriales</taxon>
        <taxon>Sphingobacteriaceae</taxon>
        <taxon>Pedobacter</taxon>
    </lineage>
</organism>
<keyword evidence="13" id="KW-1185">Reference proteome</keyword>
<dbReference type="Gene3D" id="3.90.190.20">
    <property type="entry name" value="Mur ligase, C-terminal domain"/>
    <property type="match status" value="1"/>
</dbReference>
<keyword evidence="1 12" id="KW-0436">Ligase</keyword>
<evidence type="ECO:0000259" key="9">
    <source>
        <dbReference type="Pfam" id="PF01225"/>
    </source>
</evidence>
<dbReference type="RefSeq" id="WP_133578290.1">
    <property type="nucleotide sequence ID" value="NZ_SNYC01000009.1"/>
</dbReference>
<evidence type="ECO:0000256" key="2">
    <source>
        <dbReference type="ARBA" id="ARBA00022618"/>
    </source>
</evidence>
<evidence type="ECO:0000256" key="8">
    <source>
        <dbReference type="ARBA" id="ARBA00023316"/>
    </source>
</evidence>
<dbReference type="OrthoDB" id="9804126at2"/>
<evidence type="ECO:0000259" key="11">
    <source>
        <dbReference type="Pfam" id="PF08245"/>
    </source>
</evidence>
<dbReference type="Gene3D" id="3.40.1190.10">
    <property type="entry name" value="Mur-like, catalytic domain"/>
    <property type="match status" value="1"/>
</dbReference>
<dbReference type="GO" id="GO:0008360">
    <property type="term" value="P:regulation of cell shape"/>
    <property type="evidence" value="ECO:0007669"/>
    <property type="project" value="UniProtKB-KW"/>
</dbReference>
<dbReference type="Gene3D" id="3.40.50.720">
    <property type="entry name" value="NAD(P)-binding Rossmann-like Domain"/>
    <property type="match status" value="1"/>
</dbReference>
<dbReference type="PANTHER" id="PTHR43445">
    <property type="entry name" value="UDP-N-ACETYLMURAMATE--L-ALANINE LIGASE-RELATED"/>
    <property type="match status" value="1"/>
</dbReference>
<dbReference type="Pfam" id="PF02875">
    <property type="entry name" value="Mur_ligase_C"/>
    <property type="match status" value="1"/>
</dbReference>
<dbReference type="Pfam" id="PF01225">
    <property type="entry name" value="Mur_ligase"/>
    <property type="match status" value="1"/>
</dbReference>
<accession>A0A4R6SPG8</accession>
<evidence type="ECO:0000256" key="4">
    <source>
        <dbReference type="ARBA" id="ARBA00022840"/>
    </source>
</evidence>
<dbReference type="Proteomes" id="UP000295620">
    <property type="component" value="Unassembled WGS sequence"/>
</dbReference>
<keyword evidence="5" id="KW-0133">Cell shape</keyword>
<keyword evidence="4" id="KW-0067">ATP-binding</keyword>
<dbReference type="GO" id="GO:0009252">
    <property type="term" value="P:peptidoglycan biosynthetic process"/>
    <property type="evidence" value="ECO:0007669"/>
    <property type="project" value="UniProtKB-KW"/>
</dbReference>
<dbReference type="PANTHER" id="PTHR43445:SF5">
    <property type="entry name" value="UDP-N-ACETYLMURAMATE--L-ALANYL-GAMMA-D-GLUTAMYL-MESO-2,6-DIAMINOHEPTANDIOATE LIGASE"/>
    <property type="match status" value="1"/>
</dbReference>
<dbReference type="EMBL" id="SNYC01000009">
    <property type="protein sequence ID" value="TDQ06433.1"/>
    <property type="molecule type" value="Genomic_DNA"/>
</dbReference>
<name>A0A4R6SPG8_9SPHI</name>
<feature type="domain" description="Mur ligase C-terminal" evidence="10">
    <location>
        <begin position="305"/>
        <end position="383"/>
    </location>
</feature>
<evidence type="ECO:0000313" key="13">
    <source>
        <dbReference type="Proteomes" id="UP000295620"/>
    </source>
</evidence>
<dbReference type="GO" id="GO:0016881">
    <property type="term" value="F:acid-amino acid ligase activity"/>
    <property type="evidence" value="ECO:0007669"/>
    <property type="project" value="InterPro"/>
</dbReference>
<proteinExistence type="predicted"/>
<keyword evidence="8" id="KW-0961">Cell wall biogenesis/degradation</keyword>
<dbReference type="AlphaFoldDB" id="A0A4R6SPG8"/>